<name>A0A6D2IQ68_9BRAS</name>
<dbReference type="GO" id="GO:0005777">
    <property type="term" value="C:peroxisome"/>
    <property type="evidence" value="ECO:0007669"/>
    <property type="project" value="InterPro"/>
</dbReference>
<protein>
    <recommendedName>
        <fullName evidence="1">NYN domain-containing protein</fullName>
    </recommendedName>
</protein>
<reference evidence="2" key="1">
    <citation type="submission" date="2020-01" db="EMBL/GenBank/DDBJ databases">
        <authorList>
            <person name="Mishra B."/>
        </authorList>
    </citation>
    <scope>NUCLEOTIDE SEQUENCE [LARGE SCALE GENOMIC DNA]</scope>
</reference>
<dbReference type="EMBL" id="CACVBM020001096">
    <property type="protein sequence ID" value="CAA7030570.1"/>
    <property type="molecule type" value="Genomic_DNA"/>
</dbReference>
<dbReference type="PANTHER" id="PTHR14379">
    <property type="entry name" value="LIMKAIN B LKAP"/>
    <property type="match status" value="1"/>
</dbReference>
<dbReference type="Proteomes" id="UP000467841">
    <property type="component" value="Unassembled WGS sequence"/>
</dbReference>
<gene>
    <name evidence="2" type="ORF">MERR_LOCUS17805</name>
</gene>
<dbReference type="Pfam" id="PF01936">
    <property type="entry name" value="NYN"/>
    <property type="match status" value="1"/>
</dbReference>
<dbReference type="OrthoDB" id="549353at2759"/>
<accession>A0A6D2IQ68</accession>
<evidence type="ECO:0000313" key="2">
    <source>
        <dbReference type="EMBL" id="CAA7030570.1"/>
    </source>
</evidence>
<proteinExistence type="predicted"/>
<dbReference type="CDD" id="cd10910">
    <property type="entry name" value="PIN_limkain_b1_N_like"/>
    <property type="match status" value="1"/>
</dbReference>
<dbReference type="InterPro" id="IPR021139">
    <property type="entry name" value="NYN"/>
</dbReference>
<dbReference type="GO" id="GO:0010468">
    <property type="term" value="P:regulation of gene expression"/>
    <property type="evidence" value="ECO:0007669"/>
    <property type="project" value="InterPro"/>
</dbReference>
<feature type="domain" description="NYN" evidence="1">
    <location>
        <begin position="20"/>
        <end position="147"/>
    </location>
</feature>
<evidence type="ECO:0000313" key="3">
    <source>
        <dbReference type="Proteomes" id="UP000467841"/>
    </source>
</evidence>
<keyword evidence="3" id="KW-1185">Reference proteome</keyword>
<organism evidence="2 3">
    <name type="scientific">Microthlaspi erraticum</name>
    <dbReference type="NCBI Taxonomy" id="1685480"/>
    <lineage>
        <taxon>Eukaryota</taxon>
        <taxon>Viridiplantae</taxon>
        <taxon>Streptophyta</taxon>
        <taxon>Embryophyta</taxon>
        <taxon>Tracheophyta</taxon>
        <taxon>Spermatophyta</taxon>
        <taxon>Magnoliopsida</taxon>
        <taxon>eudicotyledons</taxon>
        <taxon>Gunneridae</taxon>
        <taxon>Pentapetalae</taxon>
        <taxon>rosids</taxon>
        <taxon>malvids</taxon>
        <taxon>Brassicales</taxon>
        <taxon>Brassicaceae</taxon>
        <taxon>Coluteocarpeae</taxon>
        <taxon>Microthlaspi</taxon>
    </lineage>
</organism>
<dbReference type="AlphaFoldDB" id="A0A6D2IQ68"/>
<dbReference type="PANTHER" id="PTHR14379:SF57">
    <property type="entry name" value="NYN DOMAIN-CONTAINING PROTEIN"/>
    <property type="match status" value="1"/>
</dbReference>
<dbReference type="InterPro" id="IPR024768">
    <property type="entry name" value="Marf1"/>
</dbReference>
<dbReference type="GO" id="GO:0004540">
    <property type="term" value="F:RNA nuclease activity"/>
    <property type="evidence" value="ECO:0007669"/>
    <property type="project" value="InterPro"/>
</dbReference>
<sequence length="159" mass="17176">MPFPGSFPGSFPGNYSTAELGVFWDMSECDVPDELNGAEILERMRSSISDSGHRGHVSIYAYGDLTGHQFPSDAGVKLNHFPAGQKYAKETKMVEDVVAWSAENPEPSTLMLITGSVSDELTDVALLLKSRKNYQLICVEPEPTPTAVVLIPTRSGGGN</sequence>
<evidence type="ECO:0000259" key="1">
    <source>
        <dbReference type="Pfam" id="PF01936"/>
    </source>
</evidence>
<comment type="caution">
    <text evidence="2">The sequence shown here is derived from an EMBL/GenBank/DDBJ whole genome shotgun (WGS) entry which is preliminary data.</text>
</comment>